<dbReference type="Gene3D" id="3.40.50.1240">
    <property type="entry name" value="Phosphoglycerate mutase-like"/>
    <property type="match status" value="1"/>
</dbReference>
<dbReference type="InterPro" id="IPR029033">
    <property type="entry name" value="His_PPase_superfam"/>
</dbReference>
<dbReference type="Pfam" id="PF00300">
    <property type="entry name" value="His_Phos_1"/>
    <property type="match status" value="1"/>
</dbReference>
<dbReference type="InterPro" id="IPR050275">
    <property type="entry name" value="PGM_Phosphatase"/>
</dbReference>
<dbReference type="SMART" id="SM00855">
    <property type="entry name" value="PGAM"/>
    <property type="match status" value="1"/>
</dbReference>
<dbReference type="SUPFAM" id="SSF53254">
    <property type="entry name" value="Phosphoglycerate mutase-like"/>
    <property type="match status" value="1"/>
</dbReference>
<evidence type="ECO:0000313" key="2">
    <source>
        <dbReference type="EMBL" id="SOR26690.1"/>
    </source>
</evidence>
<dbReference type="GO" id="GO:0016791">
    <property type="term" value="F:phosphatase activity"/>
    <property type="evidence" value="ECO:0007669"/>
    <property type="project" value="TreeGrafter"/>
</dbReference>
<reference evidence="3" key="1">
    <citation type="submission" date="2017-10" db="EMBL/GenBank/DDBJ databases">
        <authorList>
            <person name="Regsiter A."/>
            <person name="William W."/>
        </authorList>
    </citation>
    <scope>NUCLEOTIDE SEQUENCE [LARGE SCALE GENOMIC DNA]</scope>
</reference>
<dbReference type="AlphaFoldDB" id="A0A2N9AHR3"/>
<evidence type="ECO:0008006" key="4">
    <source>
        <dbReference type="Google" id="ProtNLM"/>
    </source>
</evidence>
<evidence type="ECO:0000313" key="3">
    <source>
        <dbReference type="Proteomes" id="UP000233769"/>
    </source>
</evidence>
<dbReference type="PANTHER" id="PTHR48100:SF1">
    <property type="entry name" value="HISTIDINE PHOSPHATASE FAMILY PROTEIN-RELATED"/>
    <property type="match status" value="1"/>
</dbReference>
<dbReference type="GO" id="GO:0005737">
    <property type="term" value="C:cytoplasm"/>
    <property type="evidence" value="ECO:0007669"/>
    <property type="project" value="TreeGrafter"/>
</dbReference>
<gene>
    <name evidence="2" type="ORF">TK0001_0088</name>
</gene>
<protein>
    <recommendedName>
        <fullName evidence="4">Phosphoglycerate mutase</fullName>
    </recommendedName>
</protein>
<dbReference type="PANTHER" id="PTHR48100">
    <property type="entry name" value="BROAD-SPECIFICITY PHOSPHATASE YOR283W-RELATED"/>
    <property type="match status" value="1"/>
</dbReference>
<name>A0A2N9AHR3_METEX</name>
<dbReference type="Proteomes" id="UP000233769">
    <property type="component" value="Chromosome tk0001"/>
</dbReference>
<dbReference type="CDD" id="cd07067">
    <property type="entry name" value="HP_PGM_like"/>
    <property type="match status" value="1"/>
</dbReference>
<evidence type="ECO:0000256" key="1">
    <source>
        <dbReference type="SAM" id="MobiDB-lite"/>
    </source>
</evidence>
<sequence>MRRVFLVRHASHDRLGKVLCGRMPDVSLSAQGRAEAEAMATALVRRLAPDLHTSSAEQDRAPLLSLAGRWEEPEVAQDEAPRYPLPAPDSPGGGERTRLAPVIGGERTPRSGIRVLSSPQTRSRETAAPLAQKLGAAIETADEIDEIEFGAWTGRAFAEFASDPAWVAWNAERTTARPPGGESMGEVQARALRLLDRLGREEAPPAILVSHADTIRAALLGVLGLSLDAYDRLVVAPASWSELALWPGGGRVVSINERVSP</sequence>
<accession>A0A2N9AHR3</accession>
<proteinExistence type="predicted"/>
<organism evidence="2 3">
    <name type="scientific">Methylorubrum extorquens</name>
    <name type="common">Methylobacterium dichloromethanicum</name>
    <name type="synonym">Methylobacterium extorquens</name>
    <dbReference type="NCBI Taxonomy" id="408"/>
    <lineage>
        <taxon>Bacteria</taxon>
        <taxon>Pseudomonadati</taxon>
        <taxon>Pseudomonadota</taxon>
        <taxon>Alphaproteobacteria</taxon>
        <taxon>Hyphomicrobiales</taxon>
        <taxon>Methylobacteriaceae</taxon>
        <taxon>Methylorubrum</taxon>
    </lineage>
</organism>
<dbReference type="EMBL" id="LT962688">
    <property type="protein sequence ID" value="SOR26690.1"/>
    <property type="molecule type" value="Genomic_DNA"/>
</dbReference>
<dbReference type="InterPro" id="IPR013078">
    <property type="entry name" value="His_Pase_superF_clade-1"/>
</dbReference>
<feature type="region of interest" description="Disordered" evidence="1">
    <location>
        <begin position="74"/>
        <end position="127"/>
    </location>
</feature>